<dbReference type="Proteomes" id="UP000824132">
    <property type="component" value="Unassembled WGS sequence"/>
</dbReference>
<dbReference type="InterPro" id="IPR027417">
    <property type="entry name" value="P-loop_NTPase"/>
</dbReference>
<keyword evidence="2 11" id="KW-0547">Nucleotide-binding</keyword>
<dbReference type="InterPro" id="IPR014016">
    <property type="entry name" value="UvrD-like_ATP-bd"/>
</dbReference>
<dbReference type="Pfam" id="PF13361">
    <property type="entry name" value="UvrD_C"/>
    <property type="match status" value="2"/>
</dbReference>
<dbReference type="PANTHER" id="PTHR11070:SF2">
    <property type="entry name" value="ATP-DEPENDENT DNA HELICASE SRS2"/>
    <property type="match status" value="1"/>
</dbReference>
<dbReference type="AlphaFoldDB" id="A0A9D2CZN9"/>
<evidence type="ECO:0000256" key="11">
    <source>
        <dbReference type="PROSITE-ProRule" id="PRU00560"/>
    </source>
</evidence>
<feature type="binding site" evidence="11">
    <location>
        <begin position="480"/>
        <end position="487"/>
    </location>
    <ligand>
        <name>ATP</name>
        <dbReference type="ChEBI" id="CHEBI:30616"/>
    </ligand>
</feature>
<dbReference type="SUPFAM" id="SSF52540">
    <property type="entry name" value="P-loop containing nucleoside triphosphate hydrolases"/>
    <property type="match status" value="1"/>
</dbReference>
<keyword evidence="5 11" id="KW-0067">ATP-binding</keyword>
<dbReference type="CDD" id="cd17932">
    <property type="entry name" value="DEXQc_UvrD"/>
    <property type="match status" value="1"/>
</dbReference>
<feature type="domain" description="UvrD-like helicase C-terminal" evidence="14">
    <location>
        <begin position="699"/>
        <end position="920"/>
    </location>
</feature>
<evidence type="ECO:0000256" key="7">
    <source>
        <dbReference type="ARBA" id="ARBA00023235"/>
    </source>
</evidence>
<comment type="catalytic activity">
    <reaction evidence="8">
        <text>Couples ATP hydrolysis with the unwinding of duplex DNA by translocating in the 3'-5' direction.</text>
        <dbReference type="EC" id="5.6.2.4"/>
    </reaction>
</comment>
<accession>A0A9D2CZN9</accession>
<dbReference type="InterPro" id="IPR000212">
    <property type="entry name" value="DNA_helicase_UvrD/REP"/>
</dbReference>
<dbReference type="Gene3D" id="3.20.20.140">
    <property type="entry name" value="Metal-dependent hydrolases"/>
    <property type="match status" value="1"/>
</dbReference>
<dbReference type="CDD" id="cd19067">
    <property type="entry name" value="PfuEndoQ-like"/>
    <property type="match status" value="1"/>
</dbReference>
<protein>
    <recommendedName>
        <fullName evidence="9">DNA 3'-5' helicase</fullName>
        <ecNumber evidence="9">5.6.2.4</ecNumber>
    </recommendedName>
</protein>
<comment type="similarity">
    <text evidence="1">Belongs to the helicase family. UvrD subfamily.</text>
</comment>
<comment type="catalytic activity">
    <reaction evidence="10">
        <text>ATP + H2O = ADP + phosphate + H(+)</text>
        <dbReference type="Rhea" id="RHEA:13065"/>
        <dbReference type="ChEBI" id="CHEBI:15377"/>
        <dbReference type="ChEBI" id="CHEBI:15378"/>
        <dbReference type="ChEBI" id="CHEBI:30616"/>
        <dbReference type="ChEBI" id="CHEBI:43474"/>
        <dbReference type="ChEBI" id="CHEBI:456216"/>
        <dbReference type="EC" id="5.6.2.4"/>
    </reaction>
</comment>
<evidence type="ECO:0000259" key="14">
    <source>
        <dbReference type="PROSITE" id="PS51217"/>
    </source>
</evidence>
<dbReference type="Gene3D" id="3.40.50.300">
    <property type="entry name" value="P-loop containing nucleotide triphosphate hydrolases"/>
    <property type="match status" value="3"/>
</dbReference>
<keyword evidence="7" id="KW-0413">Isomerase</keyword>
<evidence type="ECO:0000256" key="2">
    <source>
        <dbReference type="ARBA" id="ARBA00022741"/>
    </source>
</evidence>
<gene>
    <name evidence="15" type="ORF">H9727_06065</name>
</gene>
<reference evidence="15" key="1">
    <citation type="journal article" date="2021" name="PeerJ">
        <title>Extensive microbial diversity within the chicken gut microbiome revealed by metagenomics and culture.</title>
        <authorList>
            <person name="Gilroy R."/>
            <person name="Ravi A."/>
            <person name="Getino M."/>
            <person name="Pursley I."/>
            <person name="Horton D.L."/>
            <person name="Alikhan N.F."/>
            <person name="Baker D."/>
            <person name="Gharbi K."/>
            <person name="Hall N."/>
            <person name="Watson M."/>
            <person name="Adriaenssens E.M."/>
            <person name="Foster-Nyarko E."/>
            <person name="Jarju S."/>
            <person name="Secka A."/>
            <person name="Antonio M."/>
            <person name="Oren A."/>
            <person name="Chaudhuri R.R."/>
            <person name="La Ragione R."/>
            <person name="Hildebrand F."/>
            <person name="Pallen M.J."/>
        </authorList>
    </citation>
    <scope>NUCLEOTIDE SEQUENCE</scope>
    <source>
        <strain evidence="15">CHK187-5294</strain>
    </source>
</reference>
<evidence type="ECO:0000313" key="15">
    <source>
        <dbReference type="EMBL" id="HIZ03835.1"/>
    </source>
</evidence>
<dbReference type="PROSITE" id="PS51217">
    <property type="entry name" value="UVRD_HELICASE_CTER"/>
    <property type="match status" value="1"/>
</dbReference>
<comment type="caution">
    <text evidence="15">The sequence shown here is derived from an EMBL/GenBank/DDBJ whole genome shotgun (WGS) entry which is preliminary data.</text>
</comment>
<organism evidence="15 16">
    <name type="scientific">Candidatus Borkfalkia avistercoris</name>
    <dbReference type="NCBI Taxonomy" id="2838504"/>
    <lineage>
        <taxon>Bacteria</taxon>
        <taxon>Bacillati</taxon>
        <taxon>Bacillota</taxon>
        <taxon>Clostridia</taxon>
        <taxon>Christensenellales</taxon>
        <taxon>Christensenellaceae</taxon>
        <taxon>Candidatus Borkfalkia</taxon>
    </lineage>
</organism>
<dbReference type="CDD" id="cd18807">
    <property type="entry name" value="SF1_C_UvrD"/>
    <property type="match status" value="1"/>
</dbReference>
<dbReference type="PROSITE" id="PS51198">
    <property type="entry name" value="UVRD_HELICASE_ATP_BIND"/>
    <property type="match status" value="1"/>
</dbReference>
<evidence type="ECO:0000259" key="13">
    <source>
        <dbReference type="PROSITE" id="PS51198"/>
    </source>
</evidence>
<keyword evidence="3 11" id="KW-0378">Hydrolase</keyword>
<evidence type="ECO:0000256" key="10">
    <source>
        <dbReference type="ARBA" id="ARBA00048988"/>
    </source>
</evidence>
<dbReference type="Gene3D" id="1.10.486.10">
    <property type="entry name" value="PCRA, domain 4"/>
    <property type="match status" value="2"/>
</dbReference>
<dbReference type="GO" id="GO:0003677">
    <property type="term" value="F:DNA binding"/>
    <property type="evidence" value="ECO:0007669"/>
    <property type="project" value="UniProtKB-KW"/>
</dbReference>
<keyword evidence="4 11" id="KW-0347">Helicase</keyword>
<evidence type="ECO:0000256" key="1">
    <source>
        <dbReference type="ARBA" id="ARBA00009922"/>
    </source>
</evidence>
<dbReference type="GO" id="GO:0000725">
    <property type="term" value="P:recombinational repair"/>
    <property type="evidence" value="ECO:0007669"/>
    <property type="project" value="TreeGrafter"/>
</dbReference>
<dbReference type="InterPro" id="IPR016195">
    <property type="entry name" value="Pol/histidinol_Pase-like"/>
</dbReference>
<name>A0A9D2CZN9_9FIRM</name>
<evidence type="ECO:0000256" key="6">
    <source>
        <dbReference type="ARBA" id="ARBA00023125"/>
    </source>
</evidence>
<dbReference type="Gene3D" id="1.10.10.160">
    <property type="match status" value="1"/>
</dbReference>
<keyword evidence="6" id="KW-0238">DNA-binding</keyword>
<evidence type="ECO:0000313" key="16">
    <source>
        <dbReference type="Proteomes" id="UP000824132"/>
    </source>
</evidence>
<evidence type="ECO:0000256" key="4">
    <source>
        <dbReference type="ARBA" id="ARBA00022806"/>
    </source>
</evidence>
<dbReference type="GO" id="GO:0043138">
    <property type="term" value="F:3'-5' DNA helicase activity"/>
    <property type="evidence" value="ECO:0007669"/>
    <property type="project" value="UniProtKB-EC"/>
</dbReference>
<proteinExistence type="inferred from homology"/>
<dbReference type="GO" id="GO:0005524">
    <property type="term" value="F:ATP binding"/>
    <property type="evidence" value="ECO:0007669"/>
    <property type="project" value="UniProtKB-UniRule"/>
</dbReference>
<feature type="domain" description="UvrD-like helicase ATP-binding" evidence="13">
    <location>
        <begin position="459"/>
        <end position="698"/>
    </location>
</feature>
<sequence>MYLADLHIHSKYSRATGRDADIPHLDLWARRKGIGLVGTGDFTHPVWRQELSETLEPAEEGLYRIQEGARLHDLFELPISPRFVVSGEISCIYKQDGKVRKVHNVILLPSLDAAERLSFKMETIGNIRSDGRPILGLSSKDLLAITLDVCPEAIFIPAHIWTPHFSLFGAFSGFECLEECFGDLSPHIRALETGLSSDPLMNRRVPMLDGYTMVSNSDAHSPAKLGRESNLIAAELSYPALKRALETGEGFAGTLEFYPEEGKYHLDGHRNCRLCLTPQETEKYGGKCPVCGKKITVGVLHRLEQLASRPEDFVPENAKPFEHLMPLPEVIGASLGISSGGSRAERLYLKLLQELGTEAHILREVSYGDIESVGGDRLAEGIRRLREGRVIKSAGYDGEYGKIALFTPGELKNASGQLSFLNEVAAGAAVPLRPSASESAPLSPKEGGEAERDAVPRQRGCNAAQQAAARSEAPVTAVIAGPGTGKTFTLTERIARLVESGVKPEKICAVTFTVRAAEEMRGRLRARVKHAEKITVGTFHSICYSMLRGEVALAERALQLRLAGETVSSLGLKCSPRQLLRDVSAYKNGNGERTEGVAAYCDRLCEAGVVDYDDLLSLALERESAPFGWLHVDEFQDVNPVQYELVRKWSRGGKLFVIGDPDQSIYSFRGAAAECFEKLKGDFPAMAEVRLTESYRSTPQILGCALSAIAANGGEHTLLPVKGAGPAVRVAECASELSEGIFISKEIARMVGGLDMLGKGREEKVRTFGEIAVLARTHRMLRVIEQCLRREGIPCLLSGEREFLEAPEVSGTLAFFGTLCGGKENAQAEEWMGGKENFSRAKELFLPQLHIRPRKLLAAWREYMHIQSRAFDQLIDAARYADLPDFLRAMQLGTEGDVSLPVGNTDGGAVRLTTLHGAKGLEFPAVFLCGANEKLLPLSSAGATDVREERRLFYVGITRAQEELVITTSGNRSPFLAELPAEVRWEKPAPAPVYKQLSFF</sequence>
<dbReference type="EC" id="5.6.2.4" evidence="9"/>
<feature type="region of interest" description="Disordered" evidence="12">
    <location>
        <begin position="433"/>
        <end position="468"/>
    </location>
</feature>
<feature type="compositionally biased region" description="Basic and acidic residues" evidence="12">
    <location>
        <begin position="446"/>
        <end position="456"/>
    </location>
</feature>
<evidence type="ECO:0000256" key="12">
    <source>
        <dbReference type="SAM" id="MobiDB-lite"/>
    </source>
</evidence>
<dbReference type="PANTHER" id="PTHR11070">
    <property type="entry name" value="UVRD / RECB / PCRA DNA HELICASE FAMILY MEMBER"/>
    <property type="match status" value="1"/>
</dbReference>
<evidence type="ECO:0000256" key="8">
    <source>
        <dbReference type="ARBA" id="ARBA00034617"/>
    </source>
</evidence>
<dbReference type="InterPro" id="IPR014017">
    <property type="entry name" value="DNA_helicase_UvrD-like_C"/>
</dbReference>
<dbReference type="GO" id="GO:0016787">
    <property type="term" value="F:hydrolase activity"/>
    <property type="evidence" value="ECO:0007669"/>
    <property type="project" value="UniProtKB-UniRule"/>
</dbReference>
<dbReference type="InterPro" id="IPR013986">
    <property type="entry name" value="DExx_box_DNA_helicase_dom_sf"/>
</dbReference>
<dbReference type="EMBL" id="DXCL01000033">
    <property type="protein sequence ID" value="HIZ03835.1"/>
    <property type="molecule type" value="Genomic_DNA"/>
</dbReference>
<evidence type="ECO:0000256" key="5">
    <source>
        <dbReference type="ARBA" id="ARBA00022840"/>
    </source>
</evidence>
<evidence type="ECO:0000256" key="3">
    <source>
        <dbReference type="ARBA" id="ARBA00022801"/>
    </source>
</evidence>
<evidence type="ECO:0000256" key="9">
    <source>
        <dbReference type="ARBA" id="ARBA00034808"/>
    </source>
</evidence>
<dbReference type="SUPFAM" id="SSF89550">
    <property type="entry name" value="PHP domain-like"/>
    <property type="match status" value="1"/>
</dbReference>
<dbReference type="Pfam" id="PF00580">
    <property type="entry name" value="UvrD-helicase"/>
    <property type="match status" value="2"/>
</dbReference>
<reference evidence="15" key="2">
    <citation type="submission" date="2021-04" db="EMBL/GenBank/DDBJ databases">
        <authorList>
            <person name="Gilroy R."/>
        </authorList>
    </citation>
    <scope>NUCLEOTIDE SEQUENCE</scope>
    <source>
        <strain evidence="15">CHK187-5294</strain>
    </source>
</reference>